<dbReference type="EMBL" id="JAROCE010000003">
    <property type="protein sequence ID" value="MFM2720989.1"/>
    <property type="molecule type" value="Genomic_DNA"/>
</dbReference>
<evidence type="ECO:0000256" key="3">
    <source>
        <dbReference type="ARBA" id="ARBA00023125"/>
    </source>
</evidence>
<evidence type="ECO:0000259" key="6">
    <source>
        <dbReference type="Pfam" id="PF03466"/>
    </source>
</evidence>
<feature type="domain" description="LysR substrate-binding" evidence="6">
    <location>
        <begin position="47"/>
        <end position="236"/>
    </location>
</feature>
<dbReference type="RefSeq" id="WP_408905695.1">
    <property type="nucleotide sequence ID" value="NZ_JAROCE010000003.1"/>
</dbReference>
<proteinExistence type="inferred from homology"/>
<dbReference type="Proteomes" id="UP001630303">
    <property type="component" value="Unassembled WGS sequence"/>
</dbReference>
<evidence type="ECO:0000313" key="7">
    <source>
        <dbReference type="EMBL" id="MFM2720989.1"/>
    </source>
</evidence>
<keyword evidence="4" id="KW-0804">Transcription</keyword>
<evidence type="ECO:0000256" key="1">
    <source>
        <dbReference type="ARBA" id="ARBA00009437"/>
    </source>
</evidence>
<keyword evidence="2" id="KW-0805">Transcription regulation</keyword>
<reference evidence="7 8" key="1">
    <citation type="submission" date="2023-03" db="EMBL/GenBank/DDBJ databases">
        <title>MT1 and MT2 Draft Genomes of Novel Species.</title>
        <authorList>
            <person name="Venkateswaran K."/>
        </authorList>
    </citation>
    <scope>NUCLEOTIDE SEQUENCE [LARGE SCALE GENOMIC DNA]</scope>
    <source>
        <strain evidence="7 8">IF8SW-P5</strain>
    </source>
</reference>
<dbReference type="Pfam" id="PF03466">
    <property type="entry name" value="LysR_substrate"/>
    <property type="match status" value="1"/>
</dbReference>
<evidence type="ECO:0000313" key="8">
    <source>
        <dbReference type="Proteomes" id="UP001630303"/>
    </source>
</evidence>
<dbReference type="InterPro" id="IPR005119">
    <property type="entry name" value="LysR_subst-bd"/>
</dbReference>
<evidence type="ECO:0000256" key="2">
    <source>
        <dbReference type="ARBA" id="ARBA00023015"/>
    </source>
</evidence>
<protein>
    <submittedName>
        <fullName evidence="7">LysR substrate-binding domain-containing protein</fullName>
    </submittedName>
</protein>
<sequence>MAKSGGSGARGSRGGVRRPRPGATARPTRKATPKPSPTPSPTPAEEPRTFTLGAVPGATPGKWIGLWRERMPHVPLELREISVATQRTALAEVDAALVRLPVENADELHVIPLYDELPVVVMSTESALTAADDEVTLADLSGEVVIVPADDVLAVRIPDAATPAFAPPADTAEAIATVAAGVGVVIVPMSLARAHQRRDVEYRVLRDGPTSTVALAWPRDATTDDVETFIGIVRGRTARSSR</sequence>
<feature type="region of interest" description="Disordered" evidence="5">
    <location>
        <begin position="1"/>
        <end position="56"/>
    </location>
</feature>
<organism evidence="7 8">
    <name type="scientific">Microbacterium mcarthurae</name>
    <dbReference type="NCBI Taxonomy" id="3035918"/>
    <lineage>
        <taxon>Bacteria</taxon>
        <taxon>Bacillati</taxon>
        <taxon>Actinomycetota</taxon>
        <taxon>Actinomycetes</taxon>
        <taxon>Micrococcales</taxon>
        <taxon>Microbacteriaceae</taxon>
        <taxon>Microbacterium</taxon>
    </lineage>
</organism>
<name>A0ABW9GHJ7_9MICO</name>
<dbReference type="SUPFAM" id="SSF53850">
    <property type="entry name" value="Periplasmic binding protein-like II"/>
    <property type="match status" value="1"/>
</dbReference>
<gene>
    <name evidence="7" type="ORF">P5G46_10795</name>
</gene>
<dbReference type="Gene3D" id="3.40.190.10">
    <property type="entry name" value="Periplasmic binding protein-like II"/>
    <property type="match status" value="2"/>
</dbReference>
<dbReference type="PANTHER" id="PTHR30346:SF0">
    <property type="entry name" value="HCA OPERON TRANSCRIPTIONAL ACTIVATOR HCAR"/>
    <property type="match status" value="1"/>
</dbReference>
<evidence type="ECO:0000256" key="4">
    <source>
        <dbReference type="ARBA" id="ARBA00023163"/>
    </source>
</evidence>
<keyword evidence="8" id="KW-1185">Reference proteome</keyword>
<keyword evidence="3" id="KW-0238">DNA-binding</keyword>
<feature type="compositionally biased region" description="Pro residues" evidence="5">
    <location>
        <begin position="34"/>
        <end position="44"/>
    </location>
</feature>
<dbReference type="PANTHER" id="PTHR30346">
    <property type="entry name" value="TRANSCRIPTIONAL DUAL REGULATOR HCAR-RELATED"/>
    <property type="match status" value="1"/>
</dbReference>
<feature type="compositionally biased region" description="Gly residues" evidence="5">
    <location>
        <begin position="1"/>
        <end position="14"/>
    </location>
</feature>
<evidence type="ECO:0000256" key="5">
    <source>
        <dbReference type="SAM" id="MobiDB-lite"/>
    </source>
</evidence>
<comment type="similarity">
    <text evidence="1">Belongs to the LysR transcriptional regulatory family.</text>
</comment>
<accession>A0ABW9GHJ7</accession>
<comment type="caution">
    <text evidence="7">The sequence shown here is derived from an EMBL/GenBank/DDBJ whole genome shotgun (WGS) entry which is preliminary data.</text>
</comment>